<dbReference type="Gene3D" id="1.25.40.10">
    <property type="entry name" value="Tetratricopeptide repeat domain"/>
    <property type="match status" value="1"/>
</dbReference>
<sequence>MLEGTSMVDDSALAESVPFYRSAEVREQRERLLQVLDTLPAQERTVIRCHYLQQIPFDQVALMLHLTKGRVSQIHKQALPPARNPRCARSARPHLLIGHAMNQTGSVSSRAARLAGYLREDPGNPSLLAEACDEALAAGLHTLAARHMDAAEALRLDPAGWTLRRARSCIAQRKLEEAARLLQHLLATQPGHPAITHDLAYVRLLQGAPEASRDLLASWMDGGDAADPDMLEALQCSGCAPRTGWTSSKRRGRGRSAKCRLIACSLPPLAWPACWRSTSAASTMRAGLPIARCLTGPCRWKRW</sequence>
<keyword evidence="3" id="KW-1185">Reference proteome</keyword>
<dbReference type="EMBL" id="CP053418">
    <property type="protein sequence ID" value="QJW85529.1"/>
    <property type="molecule type" value="Genomic_DNA"/>
</dbReference>
<dbReference type="SUPFAM" id="SSF88659">
    <property type="entry name" value="Sigma3 and sigma4 domains of RNA polymerase sigma factors"/>
    <property type="match status" value="1"/>
</dbReference>
<evidence type="ECO:0000259" key="1">
    <source>
        <dbReference type="Pfam" id="PF04545"/>
    </source>
</evidence>
<dbReference type="SUPFAM" id="SSF48452">
    <property type="entry name" value="TPR-like"/>
    <property type="match status" value="1"/>
</dbReference>
<gene>
    <name evidence="2" type="ORF">HK414_26235</name>
</gene>
<dbReference type="Pfam" id="PF14559">
    <property type="entry name" value="TPR_19"/>
    <property type="match status" value="1"/>
</dbReference>
<proteinExistence type="predicted"/>
<reference evidence="2 3" key="1">
    <citation type="submission" date="2020-05" db="EMBL/GenBank/DDBJ databases">
        <title>Ramlibacter rhizophilus sp. nov., isolated from rhizosphere soil of national flower Mugunghwa from South Korea.</title>
        <authorList>
            <person name="Zheng-Fei Y."/>
            <person name="Huan T."/>
        </authorList>
    </citation>
    <scope>NUCLEOTIDE SEQUENCE [LARGE SCALE GENOMIC DNA]</scope>
    <source>
        <strain evidence="2 3">H242</strain>
    </source>
</reference>
<dbReference type="InterPro" id="IPR011990">
    <property type="entry name" value="TPR-like_helical_dom_sf"/>
</dbReference>
<evidence type="ECO:0000313" key="2">
    <source>
        <dbReference type="EMBL" id="QJW85529.1"/>
    </source>
</evidence>
<protein>
    <submittedName>
        <fullName evidence="2">Sigma-70 family RNA polymerase sigma factor</fullName>
    </submittedName>
</protein>
<dbReference type="Pfam" id="PF04545">
    <property type="entry name" value="Sigma70_r4"/>
    <property type="match status" value="1"/>
</dbReference>
<feature type="domain" description="RNA polymerase sigma-70 region 4" evidence="1">
    <location>
        <begin position="35"/>
        <end position="79"/>
    </location>
</feature>
<name>A0ABX6P5U5_9BURK</name>
<evidence type="ECO:0000313" key="3">
    <source>
        <dbReference type="Proteomes" id="UP000500826"/>
    </source>
</evidence>
<dbReference type="InterPro" id="IPR014284">
    <property type="entry name" value="RNA_pol_sigma-70_dom"/>
</dbReference>
<dbReference type="Proteomes" id="UP000500826">
    <property type="component" value="Chromosome"/>
</dbReference>
<dbReference type="InterPro" id="IPR013324">
    <property type="entry name" value="RNA_pol_sigma_r3/r4-like"/>
</dbReference>
<accession>A0ABX6P5U5</accession>
<dbReference type="Gene3D" id="1.20.140.160">
    <property type="match status" value="1"/>
</dbReference>
<organism evidence="2 3">
    <name type="scientific">Ramlibacter terrae</name>
    <dbReference type="NCBI Taxonomy" id="2732511"/>
    <lineage>
        <taxon>Bacteria</taxon>
        <taxon>Pseudomonadati</taxon>
        <taxon>Pseudomonadota</taxon>
        <taxon>Betaproteobacteria</taxon>
        <taxon>Burkholderiales</taxon>
        <taxon>Comamonadaceae</taxon>
        <taxon>Ramlibacter</taxon>
    </lineage>
</organism>
<dbReference type="InterPro" id="IPR007630">
    <property type="entry name" value="RNA_pol_sigma70_r4"/>
</dbReference>
<reference evidence="2 3" key="2">
    <citation type="submission" date="2020-05" db="EMBL/GenBank/DDBJ databases">
        <authorList>
            <person name="Khan S.A."/>
            <person name="Jeon C.O."/>
            <person name="Chun B.H."/>
        </authorList>
    </citation>
    <scope>NUCLEOTIDE SEQUENCE [LARGE SCALE GENOMIC DNA]</scope>
    <source>
        <strain evidence="2 3">H242</strain>
    </source>
</reference>
<dbReference type="NCBIfam" id="TIGR02937">
    <property type="entry name" value="sigma70-ECF"/>
    <property type="match status" value="1"/>
</dbReference>
<dbReference type="CDD" id="cd06171">
    <property type="entry name" value="Sigma70_r4"/>
    <property type="match status" value="1"/>
</dbReference>